<dbReference type="EMBL" id="CP022278">
    <property type="protein sequence ID" value="ASK27337.1"/>
    <property type="molecule type" value="Genomic_DNA"/>
</dbReference>
<dbReference type="Proteomes" id="UP000198238">
    <property type="component" value="Chromosome"/>
</dbReference>
<reference evidence="1 2" key="1">
    <citation type="submission" date="2017-06" db="EMBL/GenBank/DDBJ databases">
        <title>Neisseria chenwenguii sp. nov., isolated from the intestinal contents of Tibetan Plateau Pika in Yushu, Qinghai Province, China.</title>
        <authorList>
            <person name="Zhang G."/>
        </authorList>
    </citation>
    <scope>NUCLEOTIDE SEQUENCE [LARGE SCALE GENOMIC DNA]</scope>
    <source>
        <strain evidence="1 2">10023</strain>
    </source>
</reference>
<accession>A0A220S1L9</accession>
<protein>
    <submittedName>
        <fullName evidence="1">Uncharacterized protein</fullName>
    </submittedName>
</protein>
<evidence type="ECO:0000313" key="1">
    <source>
        <dbReference type="EMBL" id="ASK27337.1"/>
    </source>
</evidence>
<proteinExistence type="predicted"/>
<dbReference type="KEGG" id="nei:BG910_05925"/>
<name>A0A220S1L9_9NEIS</name>
<gene>
    <name evidence="1" type="ORF">BG910_05925</name>
</gene>
<evidence type="ECO:0000313" key="2">
    <source>
        <dbReference type="Proteomes" id="UP000198238"/>
    </source>
</evidence>
<keyword evidence="2" id="KW-1185">Reference proteome</keyword>
<organism evidence="1 2">
    <name type="scientific">Neisseria chenwenguii</name>
    <dbReference type="NCBI Taxonomy" id="1853278"/>
    <lineage>
        <taxon>Bacteria</taxon>
        <taxon>Pseudomonadati</taxon>
        <taxon>Pseudomonadota</taxon>
        <taxon>Betaproteobacteria</taxon>
        <taxon>Neisseriales</taxon>
        <taxon>Neisseriaceae</taxon>
        <taxon>Neisseria</taxon>
    </lineage>
</organism>
<sequence length="137" mass="14444">MPTPRGRALRCARGDAQQDFAVFGGIARGVAEQVAQHELQKFVVAGKRQGVVGEFAFEADAFFEGGKVGVLQNLAAEGGPIDGLCVGNAVFGVEFGEGEELVDEVFGALDDLAEMVGLFVRFADGEDFGLDFEGGKR</sequence>
<dbReference type="AlphaFoldDB" id="A0A220S1L9"/>